<accession>A0ACB9BJU9</accession>
<name>A0ACB9BJU9_CICIN</name>
<comment type="caution">
    <text evidence="1">The sequence shown here is derived from an EMBL/GenBank/DDBJ whole genome shotgun (WGS) entry which is preliminary data.</text>
</comment>
<evidence type="ECO:0000313" key="2">
    <source>
        <dbReference type="Proteomes" id="UP001055811"/>
    </source>
</evidence>
<sequence length="166" mass="18414">MGRELENYPSETTAGISKRSCRNQVDDGGGVDCSVKSCQSCTGRVIADCVAVCCCPCAVVNLFTLAFLKFPWMVGKKCLSHLGKKKKMEKKLKIEDKDGISRNENGENEASGKVTAIEEEEEEEEEEDGSHKYSARFEAERVWLELYRVDNLGFGRVSFNGIQSLG</sequence>
<dbReference type="EMBL" id="CM042014">
    <property type="protein sequence ID" value="KAI3722292.1"/>
    <property type="molecule type" value="Genomic_DNA"/>
</dbReference>
<reference evidence="2" key="1">
    <citation type="journal article" date="2022" name="Mol. Ecol. Resour.">
        <title>The genomes of chicory, endive, great burdock and yacon provide insights into Asteraceae palaeo-polyploidization history and plant inulin production.</title>
        <authorList>
            <person name="Fan W."/>
            <person name="Wang S."/>
            <person name="Wang H."/>
            <person name="Wang A."/>
            <person name="Jiang F."/>
            <person name="Liu H."/>
            <person name="Zhao H."/>
            <person name="Xu D."/>
            <person name="Zhang Y."/>
        </authorList>
    </citation>
    <scope>NUCLEOTIDE SEQUENCE [LARGE SCALE GENOMIC DNA]</scope>
    <source>
        <strain evidence="2">cv. Punajuju</strain>
    </source>
</reference>
<keyword evidence="2" id="KW-1185">Reference proteome</keyword>
<evidence type="ECO:0000313" key="1">
    <source>
        <dbReference type="EMBL" id="KAI3722292.1"/>
    </source>
</evidence>
<organism evidence="1 2">
    <name type="scientific">Cichorium intybus</name>
    <name type="common">Chicory</name>
    <dbReference type="NCBI Taxonomy" id="13427"/>
    <lineage>
        <taxon>Eukaryota</taxon>
        <taxon>Viridiplantae</taxon>
        <taxon>Streptophyta</taxon>
        <taxon>Embryophyta</taxon>
        <taxon>Tracheophyta</taxon>
        <taxon>Spermatophyta</taxon>
        <taxon>Magnoliopsida</taxon>
        <taxon>eudicotyledons</taxon>
        <taxon>Gunneridae</taxon>
        <taxon>Pentapetalae</taxon>
        <taxon>asterids</taxon>
        <taxon>campanulids</taxon>
        <taxon>Asterales</taxon>
        <taxon>Asteraceae</taxon>
        <taxon>Cichorioideae</taxon>
        <taxon>Cichorieae</taxon>
        <taxon>Cichoriinae</taxon>
        <taxon>Cichorium</taxon>
    </lineage>
</organism>
<gene>
    <name evidence="1" type="ORF">L2E82_33324</name>
</gene>
<proteinExistence type="predicted"/>
<reference evidence="1 2" key="2">
    <citation type="journal article" date="2022" name="Mol. Ecol. Resour.">
        <title>The genomes of chicory, endive, great burdock and yacon provide insights into Asteraceae paleo-polyploidization history and plant inulin production.</title>
        <authorList>
            <person name="Fan W."/>
            <person name="Wang S."/>
            <person name="Wang H."/>
            <person name="Wang A."/>
            <person name="Jiang F."/>
            <person name="Liu H."/>
            <person name="Zhao H."/>
            <person name="Xu D."/>
            <person name="Zhang Y."/>
        </authorList>
    </citation>
    <scope>NUCLEOTIDE SEQUENCE [LARGE SCALE GENOMIC DNA]</scope>
    <source>
        <strain evidence="2">cv. Punajuju</strain>
        <tissue evidence="1">Leaves</tissue>
    </source>
</reference>
<protein>
    <submittedName>
        <fullName evidence="1">Uncharacterized protein</fullName>
    </submittedName>
</protein>
<dbReference type="Proteomes" id="UP001055811">
    <property type="component" value="Linkage Group LG06"/>
</dbReference>